<dbReference type="Proteomes" id="UP000799776">
    <property type="component" value="Unassembled WGS sequence"/>
</dbReference>
<feature type="compositionally biased region" description="Low complexity" evidence="1">
    <location>
        <begin position="46"/>
        <end position="57"/>
    </location>
</feature>
<reference evidence="2" key="1">
    <citation type="journal article" date="2020" name="Stud. Mycol.">
        <title>101 Dothideomycetes genomes: a test case for predicting lifestyles and emergence of pathogens.</title>
        <authorList>
            <person name="Haridas S."/>
            <person name="Albert R."/>
            <person name="Binder M."/>
            <person name="Bloem J."/>
            <person name="Labutti K."/>
            <person name="Salamov A."/>
            <person name="Andreopoulos B."/>
            <person name="Baker S."/>
            <person name="Barry K."/>
            <person name="Bills G."/>
            <person name="Bluhm B."/>
            <person name="Cannon C."/>
            <person name="Castanera R."/>
            <person name="Culley D."/>
            <person name="Daum C."/>
            <person name="Ezra D."/>
            <person name="Gonzalez J."/>
            <person name="Henrissat B."/>
            <person name="Kuo A."/>
            <person name="Liang C."/>
            <person name="Lipzen A."/>
            <person name="Lutzoni F."/>
            <person name="Magnuson J."/>
            <person name="Mondo S."/>
            <person name="Nolan M."/>
            <person name="Ohm R."/>
            <person name="Pangilinan J."/>
            <person name="Park H.-J."/>
            <person name="Ramirez L."/>
            <person name="Alfaro M."/>
            <person name="Sun H."/>
            <person name="Tritt A."/>
            <person name="Yoshinaga Y."/>
            <person name="Zwiers L.-H."/>
            <person name="Turgeon B."/>
            <person name="Goodwin S."/>
            <person name="Spatafora J."/>
            <person name="Crous P."/>
            <person name="Grigoriev I."/>
        </authorList>
    </citation>
    <scope>NUCLEOTIDE SEQUENCE</scope>
    <source>
        <strain evidence="2">CBS 121410</strain>
    </source>
</reference>
<dbReference type="EMBL" id="ML978718">
    <property type="protein sequence ID" value="KAF2087880.1"/>
    <property type="molecule type" value="Genomic_DNA"/>
</dbReference>
<feature type="compositionally biased region" description="Basic residues" evidence="1">
    <location>
        <begin position="225"/>
        <end position="242"/>
    </location>
</feature>
<feature type="compositionally biased region" description="Polar residues" evidence="1">
    <location>
        <begin position="121"/>
        <end position="130"/>
    </location>
</feature>
<feature type="compositionally biased region" description="Polar residues" evidence="1">
    <location>
        <begin position="179"/>
        <end position="191"/>
    </location>
</feature>
<accession>A0A9P4HTR8</accession>
<evidence type="ECO:0000313" key="3">
    <source>
        <dbReference type="Proteomes" id="UP000799776"/>
    </source>
</evidence>
<feature type="compositionally biased region" description="Basic and acidic residues" evidence="1">
    <location>
        <begin position="161"/>
        <end position="174"/>
    </location>
</feature>
<name>A0A9P4HTR8_9PEZI</name>
<evidence type="ECO:0000313" key="2">
    <source>
        <dbReference type="EMBL" id="KAF2087880.1"/>
    </source>
</evidence>
<organism evidence="2 3">
    <name type="scientific">Saccharata proteae CBS 121410</name>
    <dbReference type="NCBI Taxonomy" id="1314787"/>
    <lineage>
        <taxon>Eukaryota</taxon>
        <taxon>Fungi</taxon>
        <taxon>Dikarya</taxon>
        <taxon>Ascomycota</taxon>
        <taxon>Pezizomycotina</taxon>
        <taxon>Dothideomycetes</taxon>
        <taxon>Dothideomycetes incertae sedis</taxon>
        <taxon>Botryosphaeriales</taxon>
        <taxon>Saccharataceae</taxon>
        <taxon>Saccharata</taxon>
    </lineage>
</organism>
<gene>
    <name evidence="2" type="ORF">K490DRAFT_65158</name>
</gene>
<feature type="region of interest" description="Disordered" evidence="1">
    <location>
        <begin position="207"/>
        <end position="242"/>
    </location>
</feature>
<protein>
    <submittedName>
        <fullName evidence="2">Uncharacterized protein</fullName>
    </submittedName>
</protein>
<keyword evidence="3" id="KW-1185">Reference proteome</keyword>
<feature type="region of interest" description="Disordered" evidence="1">
    <location>
        <begin position="121"/>
        <end position="195"/>
    </location>
</feature>
<comment type="caution">
    <text evidence="2">The sequence shown here is derived from an EMBL/GenBank/DDBJ whole genome shotgun (WGS) entry which is preliminary data.</text>
</comment>
<evidence type="ECO:0000256" key="1">
    <source>
        <dbReference type="SAM" id="MobiDB-lite"/>
    </source>
</evidence>
<dbReference type="AlphaFoldDB" id="A0A9P4HTR8"/>
<sequence length="242" mass="26817">MAAVLATFSPRRWQTLTAPLAIPQLPKRPTHPPKRPTTMQRNQDLAAASAPNPAADPHWQRKAVGRLVTGYLRGKDPIVPAPWYPVGKSWKEERAAVYGVDKEEEGDGDTAQGEALAASFHNISLQSRSPSPKVLEEEEEEDWVELSVSDAPATSMRDRKRGGYGDGRSKKDGPGKASPGNTSNPDTNTNALREWGFSDHALAAARRAAAGEDIDPYTLLPRESQRHRQRQRQRRPWFGRKT</sequence>
<feature type="region of interest" description="Disordered" evidence="1">
    <location>
        <begin position="19"/>
        <end position="60"/>
    </location>
</feature>
<proteinExistence type="predicted"/>